<dbReference type="Proteomes" id="UP000237481">
    <property type="component" value="Unassembled WGS sequence"/>
</dbReference>
<dbReference type="Pfam" id="PF06985">
    <property type="entry name" value="HET"/>
    <property type="match status" value="1"/>
</dbReference>
<gene>
    <name evidence="2" type="ORF">TPAR_03789</name>
</gene>
<dbReference type="EMBL" id="PKSG01000372">
    <property type="protein sequence ID" value="POR36013.1"/>
    <property type="molecule type" value="Genomic_DNA"/>
</dbReference>
<proteinExistence type="predicted"/>
<dbReference type="PANTHER" id="PTHR33112:SF16">
    <property type="entry name" value="HETEROKARYON INCOMPATIBILITY DOMAIN-CONTAINING PROTEIN"/>
    <property type="match status" value="1"/>
</dbReference>
<organism evidence="2 3">
    <name type="scientific">Tolypocladium paradoxum</name>
    <dbReference type="NCBI Taxonomy" id="94208"/>
    <lineage>
        <taxon>Eukaryota</taxon>
        <taxon>Fungi</taxon>
        <taxon>Dikarya</taxon>
        <taxon>Ascomycota</taxon>
        <taxon>Pezizomycotina</taxon>
        <taxon>Sordariomycetes</taxon>
        <taxon>Hypocreomycetidae</taxon>
        <taxon>Hypocreales</taxon>
        <taxon>Ophiocordycipitaceae</taxon>
        <taxon>Tolypocladium</taxon>
    </lineage>
</organism>
<keyword evidence="3" id="KW-1185">Reference proteome</keyword>
<evidence type="ECO:0000313" key="2">
    <source>
        <dbReference type="EMBL" id="POR36013.1"/>
    </source>
</evidence>
<protein>
    <recommendedName>
        <fullName evidence="1">Heterokaryon incompatibility domain-containing protein</fullName>
    </recommendedName>
</protein>
<evidence type="ECO:0000313" key="3">
    <source>
        <dbReference type="Proteomes" id="UP000237481"/>
    </source>
</evidence>
<feature type="domain" description="Heterokaryon incompatibility" evidence="1">
    <location>
        <begin position="215"/>
        <end position="324"/>
    </location>
</feature>
<name>A0A2S4L0P4_9HYPO</name>
<sequence length="374" mass="42201">MLCKVCREGLQGIWDPSKTKRVCRLDEFKDDEVPLEDCKFGTVETYKTVEPYDPEFRRPEHYLFGHHLTRQSFEQSVRDGCVMCHSFTPWYEGQEVKSDPNITALGYYSLFSIGFEDCPIMYMYVNDCRGGFELRRHVVQDENMNLNISPSTGDDTTWAIIHGWLDTCLQTHHRCNQRPWATFVPTRLLRLETATGSEPVFRVLHATEVEPGTRYVTLSHCYGADDDGLQLTASTLAQLSTLQPLSILPLTFRDALAVVARLGLAHLWIDRLCILQDNPSDQRAEASKTRHVFRNAFLGIAASGTTSSSSGLFSTRDPALVAPTVFDFPVDAAGTTIPHRSSLEAPRGWTRAFRDDPLSRSARAVQERLLAPRV</sequence>
<accession>A0A2S4L0P4</accession>
<dbReference type="AlphaFoldDB" id="A0A2S4L0P4"/>
<dbReference type="STRING" id="94208.A0A2S4L0P4"/>
<dbReference type="PANTHER" id="PTHR33112">
    <property type="entry name" value="DOMAIN PROTEIN, PUTATIVE-RELATED"/>
    <property type="match status" value="1"/>
</dbReference>
<feature type="non-terminal residue" evidence="2">
    <location>
        <position position="374"/>
    </location>
</feature>
<evidence type="ECO:0000259" key="1">
    <source>
        <dbReference type="Pfam" id="PF06985"/>
    </source>
</evidence>
<dbReference type="InterPro" id="IPR010730">
    <property type="entry name" value="HET"/>
</dbReference>
<comment type="caution">
    <text evidence="2">The sequence shown here is derived from an EMBL/GenBank/DDBJ whole genome shotgun (WGS) entry which is preliminary data.</text>
</comment>
<dbReference type="OrthoDB" id="4928203at2759"/>
<reference evidence="2 3" key="1">
    <citation type="submission" date="2018-01" db="EMBL/GenBank/DDBJ databases">
        <title>Harnessing the power of phylogenomics to disentangle the directionality and signatures of interkingdom host jumping in the parasitic fungal genus Tolypocladium.</title>
        <authorList>
            <person name="Quandt C.A."/>
            <person name="Patterson W."/>
            <person name="Spatafora J.W."/>
        </authorList>
    </citation>
    <scope>NUCLEOTIDE SEQUENCE [LARGE SCALE GENOMIC DNA]</scope>
    <source>
        <strain evidence="2 3">NRBC 100945</strain>
    </source>
</reference>